<accession>V5BWA7</accession>
<keyword evidence="5 6" id="KW-0472">Membrane</keyword>
<dbReference type="InterPro" id="IPR036938">
    <property type="entry name" value="PAP2/HPO_sf"/>
</dbReference>
<evidence type="ECO:0000259" key="7">
    <source>
        <dbReference type="SMART" id="SM00014"/>
    </source>
</evidence>
<dbReference type="GO" id="GO:0006644">
    <property type="term" value="P:phospholipid metabolic process"/>
    <property type="evidence" value="ECO:0007669"/>
    <property type="project" value="InterPro"/>
</dbReference>
<dbReference type="PANTHER" id="PTHR10165">
    <property type="entry name" value="LIPID PHOSPHATE PHOSPHATASE"/>
    <property type="match status" value="1"/>
</dbReference>
<evidence type="ECO:0000256" key="3">
    <source>
        <dbReference type="ARBA" id="ARBA00022692"/>
    </source>
</evidence>
<dbReference type="Proteomes" id="UP000017861">
    <property type="component" value="Unassembled WGS sequence"/>
</dbReference>
<feature type="transmembrane region" description="Helical" evidence="6">
    <location>
        <begin position="236"/>
        <end position="257"/>
    </location>
</feature>
<dbReference type="SMART" id="SM00014">
    <property type="entry name" value="acidPPc"/>
    <property type="match status" value="1"/>
</dbReference>
<keyword evidence="4 6" id="KW-1133">Transmembrane helix</keyword>
<evidence type="ECO:0000256" key="2">
    <source>
        <dbReference type="ARBA" id="ARBA00008816"/>
    </source>
</evidence>
<dbReference type="GO" id="GO:0016020">
    <property type="term" value="C:membrane"/>
    <property type="evidence" value="ECO:0007669"/>
    <property type="project" value="UniProtKB-SubCell"/>
</dbReference>
<organism evidence="8 9">
    <name type="scientific">Trypanosoma cruzi Dm28c</name>
    <dbReference type="NCBI Taxonomy" id="1416333"/>
    <lineage>
        <taxon>Eukaryota</taxon>
        <taxon>Discoba</taxon>
        <taxon>Euglenozoa</taxon>
        <taxon>Kinetoplastea</taxon>
        <taxon>Metakinetoplastina</taxon>
        <taxon>Trypanosomatida</taxon>
        <taxon>Trypanosomatidae</taxon>
        <taxon>Trypanosoma</taxon>
        <taxon>Schizotrypanum</taxon>
    </lineage>
</organism>
<dbReference type="VEuPathDB" id="TriTrypDB:TCDM_02336"/>
<dbReference type="OrthoDB" id="8907274at2759"/>
<dbReference type="InterPro" id="IPR000326">
    <property type="entry name" value="PAP2/HPO"/>
</dbReference>
<dbReference type="GO" id="GO:0046839">
    <property type="term" value="P:phospholipid dephosphorylation"/>
    <property type="evidence" value="ECO:0007669"/>
    <property type="project" value="TreeGrafter"/>
</dbReference>
<evidence type="ECO:0000256" key="5">
    <source>
        <dbReference type="ARBA" id="ARBA00023136"/>
    </source>
</evidence>
<dbReference type="InterPro" id="IPR043216">
    <property type="entry name" value="PAP-like"/>
</dbReference>
<dbReference type="AlphaFoldDB" id="V5BWA7"/>
<dbReference type="CDD" id="cd03390">
    <property type="entry name" value="PAP2_containing_1_like"/>
    <property type="match status" value="1"/>
</dbReference>
<gene>
    <name evidence="8" type="ORF">TCDM_02336</name>
</gene>
<evidence type="ECO:0000256" key="1">
    <source>
        <dbReference type="ARBA" id="ARBA00004141"/>
    </source>
</evidence>
<dbReference type="Gene3D" id="1.20.144.10">
    <property type="entry name" value="Phosphatidic acid phosphatase type 2/haloperoxidase"/>
    <property type="match status" value="1"/>
</dbReference>
<dbReference type="Pfam" id="PF01569">
    <property type="entry name" value="PAP2"/>
    <property type="match status" value="1"/>
</dbReference>
<dbReference type="SUPFAM" id="SSF48317">
    <property type="entry name" value="Acid phosphatase/Vanadium-dependent haloperoxidase"/>
    <property type="match status" value="1"/>
</dbReference>
<protein>
    <submittedName>
        <fullName evidence="8">Phosphatidic acid phosphatase</fullName>
    </submittedName>
</protein>
<dbReference type="EMBL" id="AYLP01000016">
    <property type="protein sequence ID" value="ESS68838.1"/>
    <property type="molecule type" value="Genomic_DNA"/>
</dbReference>
<feature type="transmembrane region" description="Helical" evidence="6">
    <location>
        <begin position="76"/>
        <end position="97"/>
    </location>
</feature>
<feature type="transmembrane region" description="Helical" evidence="6">
    <location>
        <begin position="29"/>
        <end position="49"/>
    </location>
</feature>
<evidence type="ECO:0000256" key="4">
    <source>
        <dbReference type="ARBA" id="ARBA00022989"/>
    </source>
</evidence>
<sequence>MATYYPKKRTFGNMMFKSGKMNFVWRWRVFDYVTCVVFGLVGALVGILVRPHCRPLAFNDTSISQPPSHTETSPTYSVLIAVILVIFIYATGEYFTWREHGKHMVAKHLNAWILVQSFSVSLDYCIVNLCKLYAGRLRPDFIHRLAKEGITESNFHQFTHDQICGAAREGRLSFPSGHASSAFAGFVPLVLYLLCRTGTLRTGAFYTAAASLLPLIFPLFVSISRTRDNKHHFSDIVGGAVVGTFSALFSVFLSFVVGPTGDWVIRSESFNTSSAASAVGSVAQNPIEENELRIICTVNSSNSAE</sequence>
<comment type="subcellular location">
    <subcellularLocation>
        <location evidence="1">Membrane</location>
        <topology evidence="1">Multi-pass membrane protein</topology>
    </subcellularLocation>
</comment>
<keyword evidence="3 6" id="KW-0812">Transmembrane</keyword>
<dbReference type="PANTHER" id="PTHR10165:SF35">
    <property type="entry name" value="RE23632P"/>
    <property type="match status" value="1"/>
</dbReference>
<comment type="caution">
    <text evidence="8">The sequence shown here is derived from an EMBL/GenBank/DDBJ whole genome shotgun (WGS) entry which is preliminary data.</text>
</comment>
<evidence type="ECO:0000256" key="6">
    <source>
        <dbReference type="SAM" id="Phobius"/>
    </source>
</evidence>
<proteinExistence type="inferred from homology"/>
<name>V5BWA7_TRYCR</name>
<feature type="transmembrane region" description="Helical" evidence="6">
    <location>
        <begin position="178"/>
        <end position="195"/>
    </location>
</feature>
<reference evidence="8 9" key="1">
    <citation type="journal article" date="2014" name="Genome Announc.">
        <title>Trypanosoma cruzi Clone Dm28c Draft Genome Sequence.</title>
        <authorList>
            <person name="Grisard E.C."/>
            <person name="Teixeira S.M."/>
            <person name="de Almeida L.G."/>
            <person name="Stoco P.H."/>
            <person name="Gerber A.L."/>
            <person name="Talavera-Lopez C."/>
            <person name="Lima O.C."/>
            <person name="Andersson B."/>
            <person name="de Vasconcelos A.T."/>
        </authorList>
    </citation>
    <scope>NUCLEOTIDE SEQUENCE [LARGE SCALE GENOMIC DNA]</scope>
    <source>
        <strain evidence="8 9">Dm28c</strain>
    </source>
</reference>
<comment type="similarity">
    <text evidence="2">Belongs to the PA-phosphatase related phosphoesterase family.</text>
</comment>
<feature type="domain" description="Phosphatidic acid phosphatase type 2/haloperoxidase" evidence="7">
    <location>
        <begin position="112"/>
        <end position="251"/>
    </location>
</feature>
<dbReference type="GO" id="GO:0008195">
    <property type="term" value="F:phosphatidate phosphatase activity"/>
    <property type="evidence" value="ECO:0007669"/>
    <property type="project" value="TreeGrafter"/>
</dbReference>
<feature type="transmembrane region" description="Helical" evidence="6">
    <location>
        <begin position="204"/>
        <end position="224"/>
    </location>
</feature>
<evidence type="ECO:0000313" key="9">
    <source>
        <dbReference type="Proteomes" id="UP000017861"/>
    </source>
</evidence>
<evidence type="ECO:0000313" key="8">
    <source>
        <dbReference type="EMBL" id="ESS68838.1"/>
    </source>
</evidence>